<dbReference type="Pfam" id="PF11922">
    <property type="entry name" value="DUF3440"/>
    <property type="match status" value="1"/>
</dbReference>
<evidence type="ECO:0000313" key="3">
    <source>
        <dbReference type="EMBL" id="CAB4200586.1"/>
    </source>
</evidence>
<feature type="domain" description="Phosphoadenosine phosphosulphate reductase" evidence="1">
    <location>
        <begin position="27"/>
        <end position="224"/>
    </location>
</feature>
<sequence>MKIYGKENVHDAALGRIRWLFDEFPNVIVGVSGGKDSTVVYNLALQVAREKGRLPLKCLFVDQEAEWESTIDTIRLIMENPEVEPLWFQMPIKLFNATSTTDHWLMCWDKKEEARWMRPQESYSIKENVYGTERFAELFSAIVKHDYPHIKTCYIAGMRTEESPTRAMALTHELTYKHATWGANLNKALQHYTFYPIYDWSYADVWKAIFDNKWHYNPVYDAQYNYGVPLQSMRVSNVHHETAVGTLFYMQEIEGQTYQKLTQRIAGIDMAGKMGKHDYFPRELPFMFATWAEYRDYLLDKLIDIPEWKASFAKIFARHDEIYGDALGAKMYKEHINGILTNDWEAVKLGNFERRPENISYKRTWRAKKNAAKTANPESA</sequence>
<protein>
    <submittedName>
        <fullName evidence="2">COG3969 Predicted phosphoadenosine phosphosulfate sulfotransferase</fullName>
    </submittedName>
</protein>
<dbReference type="EMBL" id="LR797303">
    <property type="protein sequence ID" value="CAB4200586.1"/>
    <property type="molecule type" value="Genomic_DNA"/>
</dbReference>
<gene>
    <name evidence="3" type="ORF">UFOVP1348_52</name>
    <name evidence="2" type="ORF">UFOVP924_21</name>
</gene>
<reference evidence="2" key="1">
    <citation type="submission" date="2020-05" db="EMBL/GenBank/DDBJ databases">
        <authorList>
            <person name="Chiriac C."/>
            <person name="Salcher M."/>
            <person name="Ghai R."/>
            <person name="Kavagutti S V."/>
        </authorList>
    </citation>
    <scope>NUCLEOTIDE SEQUENCE</scope>
</reference>
<dbReference type="SUPFAM" id="SSF52402">
    <property type="entry name" value="Adenine nucleotide alpha hydrolases-like"/>
    <property type="match status" value="1"/>
</dbReference>
<accession>A0A6J5PL90</accession>
<dbReference type="GO" id="GO:0071453">
    <property type="term" value="P:cellular response to oxygen levels"/>
    <property type="evidence" value="ECO:0007669"/>
    <property type="project" value="TreeGrafter"/>
</dbReference>
<keyword evidence="2" id="KW-0808">Transferase</keyword>
<name>A0A6J5PL90_9CAUD</name>
<dbReference type="GO" id="GO:0016740">
    <property type="term" value="F:transferase activity"/>
    <property type="evidence" value="ECO:0007669"/>
    <property type="project" value="UniProtKB-KW"/>
</dbReference>
<dbReference type="InterPro" id="IPR021845">
    <property type="entry name" value="DUF3440"/>
</dbReference>
<proteinExistence type="predicted"/>
<dbReference type="EMBL" id="LR796874">
    <property type="protein sequence ID" value="CAB4171797.1"/>
    <property type="molecule type" value="Genomic_DNA"/>
</dbReference>
<dbReference type="Gene3D" id="3.40.50.620">
    <property type="entry name" value="HUPs"/>
    <property type="match status" value="1"/>
</dbReference>
<dbReference type="InterPro" id="IPR014729">
    <property type="entry name" value="Rossmann-like_a/b/a_fold"/>
</dbReference>
<dbReference type="PANTHER" id="PTHR30083:SF0">
    <property type="entry name" value="3'-PHOSPHOADENOSINE 5'-PHOSPHOSULFATE SULFOTRANSFERASE (PAPS REDUCTASE)_FAD SYNTHETASE"/>
    <property type="match status" value="1"/>
</dbReference>
<organism evidence="2">
    <name type="scientific">uncultured Caudovirales phage</name>
    <dbReference type="NCBI Taxonomy" id="2100421"/>
    <lineage>
        <taxon>Viruses</taxon>
        <taxon>Duplodnaviria</taxon>
        <taxon>Heunggongvirae</taxon>
        <taxon>Uroviricota</taxon>
        <taxon>Caudoviricetes</taxon>
        <taxon>Peduoviridae</taxon>
        <taxon>Maltschvirus</taxon>
        <taxon>Maltschvirus maltsch</taxon>
    </lineage>
</organism>
<dbReference type="PANTHER" id="PTHR30083">
    <property type="entry name" value="TRANSCRIPTIONAL REGULATOR-RELATED"/>
    <property type="match status" value="1"/>
</dbReference>
<dbReference type="Pfam" id="PF01507">
    <property type="entry name" value="PAPS_reduct"/>
    <property type="match status" value="1"/>
</dbReference>
<evidence type="ECO:0000259" key="1">
    <source>
        <dbReference type="Pfam" id="PF01507"/>
    </source>
</evidence>
<evidence type="ECO:0000313" key="2">
    <source>
        <dbReference type="EMBL" id="CAB4171797.1"/>
    </source>
</evidence>
<dbReference type="InterPro" id="IPR002500">
    <property type="entry name" value="PAPS_reduct_dom"/>
</dbReference>